<protein>
    <submittedName>
        <fullName evidence="1">Uncharacterized protein</fullName>
    </submittedName>
</protein>
<dbReference type="OrthoDB" id="350478at2157"/>
<name>A0A8T4GWH5_9EURY</name>
<evidence type="ECO:0000313" key="2">
    <source>
        <dbReference type="Proteomes" id="UP000823736"/>
    </source>
</evidence>
<dbReference type="RefSeq" id="WP_209491514.1">
    <property type="nucleotide sequence ID" value="NZ_JAGGLC010000003.1"/>
</dbReference>
<comment type="caution">
    <text evidence="1">The sequence shown here is derived from an EMBL/GenBank/DDBJ whole genome shotgun (WGS) entry which is preliminary data.</text>
</comment>
<reference evidence="1" key="1">
    <citation type="submission" date="2021-03" db="EMBL/GenBank/DDBJ databases">
        <title>Genomic Encyclopedia of Type Strains, Phase IV (KMG-IV): sequencing the most valuable type-strain genomes for metagenomic binning, comparative biology and taxonomic classification.</title>
        <authorList>
            <person name="Goeker M."/>
        </authorList>
    </citation>
    <scope>NUCLEOTIDE SEQUENCE</scope>
    <source>
        <strain evidence="1">DSM 26232</strain>
    </source>
</reference>
<dbReference type="EMBL" id="JAGGLC010000003">
    <property type="protein sequence ID" value="MBP1987249.1"/>
    <property type="molecule type" value="Genomic_DNA"/>
</dbReference>
<accession>A0A8T4GWH5</accession>
<evidence type="ECO:0000313" key="1">
    <source>
        <dbReference type="EMBL" id="MBP1987249.1"/>
    </source>
</evidence>
<dbReference type="Proteomes" id="UP000823736">
    <property type="component" value="Unassembled WGS sequence"/>
</dbReference>
<organism evidence="1 2">
    <name type="scientific">Halolamina salifodinae</name>
    <dbReference type="NCBI Taxonomy" id="1202767"/>
    <lineage>
        <taxon>Archaea</taxon>
        <taxon>Methanobacteriati</taxon>
        <taxon>Methanobacteriota</taxon>
        <taxon>Stenosarchaea group</taxon>
        <taxon>Halobacteria</taxon>
        <taxon>Halobacteriales</taxon>
        <taxon>Haloferacaceae</taxon>
    </lineage>
</organism>
<gene>
    <name evidence="1" type="ORF">J2753_001747</name>
</gene>
<sequence length="201" mass="22452">MGLEPTEAVERAERMLKGAYSGLKQFESGSGEEKYLGVYNAVSFGRNLTFALQKATSQDEEFDAWYADRVEVLKEDPVCRHMKDLRNKMEKEGASGVASYASFSGSPSELQRQVPSWSDSIFIGDEWGGSGFTVETDDGEEVKFYMEFEDVSVESGLFFPDLEDGDPVYGDITDAEDDLKYYLKILAELVKDGKEKFGDEG</sequence>
<proteinExistence type="predicted"/>
<dbReference type="AlphaFoldDB" id="A0A8T4GWH5"/>
<keyword evidence="2" id="KW-1185">Reference proteome</keyword>